<evidence type="ECO:0000313" key="4">
    <source>
        <dbReference type="Proteomes" id="UP000239872"/>
    </source>
</evidence>
<proteinExistence type="predicted"/>
<comment type="caution">
    <text evidence="3">The sequence shown here is derived from an EMBL/GenBank/DDBJ whole genome shotgun (WGS) entry which is preliminary data.</text>
</comment>
<dbReference type="InterPro" id="IPR004408">
    <property type="entry name" value="Biotin_CoA_COase_ligase"/>
</dbReference>
<dbReference type="NCBIfam" id="TIGR00121">
    <property type="entry name" value="birA_ligase"/>
    <property type="match status" value="1"/>
</dbReference>
<dbReference type="CDD" id="cd16442">
    <property type="entry name" value="BPL"/>
    <property type="match status" value="1"/>
</dbReference>
<dbReference type="InterPro" id="IPR045864">
    <property type="entry name" value="aa-tRNA-synth_II/BPL/LPL"/>
</dbReference>
<feature type="domain" description="BPL/LPL catalytic" evidence="2">
    <location>
        <begin position="1"/>
        <end position="183"/>
    </location>
</feature>
<dbReference type="PANTHER" id="PTHR12835">
    <property type="entry name" value="BIOTIN PROTEIN LIGASE"/>
    <property type="match status" value="1"/>
</dbReference>
<organism evidence="3 4">
    <name type="scientific">Flavipsychrobacter stenotrophus</name>
    <dbReference type="NCBI Taxonomy" id="2077091"/>
    <lineage>
        <taxon>Bacteria</taxon>
        <taxon>Pseudomonadati</taxon>
        <taxon>Bacteroidota</taxon>
        <taxon>Chitinophagia</taxon>
        <taxon>Chitinophagales</taxon>
        <taxon>Chitinophagaceae</taxon>
        <taxon>Flavipsychrobacter</taxon>
    </lineage>
</organism>
<dbReference type="InterPro" id="IPR004143">
    <property type="entry name" value="BPL_LPL_catalytic"/>
</dbReference>
<sequence>MSLPEAPIIELDFTDSTNNYAMRLIDGNKAQDGLTIVANGQTDGKGQRGKTWVDVPGNSLLMSIIVTPRHSLAEQFVFNTAVTVAIAKVLQKLDDHWRVAVKWPNDIIVNDKKAGGILIENVLRGSNWTHSVIGLGLNVNQARFADDLPHAISLKVASGRDIDKSLLLTELRDAIFKATKFPVPAAMQMEAYNQLLYRQGMPQGFMNADASWKANILHANIDGTLAVQLEDGSIVNYQHGQVIWDYGSSR</sequence>
<accession>A0A2S7T2E3</accession>
<dbReference type="GO" id="GO:0005737">
    <property type="term" value="C:cytoplasm"/>
    <property type="evidence" value="ECO:0007669"/>
    <property type="project" value="TreeGrafter"/>
</dbReference>
<evidence type="ECO:0000259" key="2">
    <source>
        <dbReference type="PROSITE" id="PS51733"/>
    </source>
</evidence>
<dbReference type="OrthoDB" id="9807064at2"/>
<dbReference type="PROSITE" id="PS51733">
    <property type="entry name" value="BPL_LPL_CATALYTIC"/>
    <property type="match status" value="1"/>
</dbReference>
<gene>
    <name evidence="3" type="ORF">CJD36_004970</name>
</gene>
<dbReference type="Gene3D" id="3.30.930.10">
    <property type="entry name" value="Bira Bifunctional Protein, Domain 2"/>
    <property type="match status" value="1"/>
</dbReference>
<dbReference type="RefSeq" id="WP_105037982.1">
    <property type="nucleotide sequence ID" value="NZ_PPSL01000001.1"/>
</dbReference>
<keyword evidence="4" id="KW-1185">Reference proteome</keyword>
<dbReference type="PANTHER" id="PTHR12835:SF5">
    <property type="entry name" value="BIOTIN--PROTEIN LIGASE"/>
    <property type="match status" value="1"/>
</dbReference>
<evidence type="ECO:0000313" key="3">
    <source>
        <dbReference type="EMBL" id="PQJ13098.1"/>
    </source>
</evidence>
<evidence type="ECO:0000256" key="1">
    <source>
        <dbReference type="ARBA" id="ARBA00022598"/>
    </source>
</evidence>
<dbReference type="AlphaFoldDB" id="A0A2S7T2E3"/>
<dbReference type="Pfam" id="PF03099">
    <property type="entry name" value="BPL_LplA_LipB"/>
    <property type="match status" value="1"/>
</dbReference>
<reference evidence="3 4" key="1">
    <citation type="submission" date="2018-01" db="EMBL/GenBank/DDBJ databases">
        <title>A novel member of the phylum Bacteroidetes isolated from glacier ice.</title>
        <authorList>
            <person name="Liu Q."/>
            <person name="Xin Y.-H."/>
        </authorList>
    </citation>
    <scope>NUCLEOTIDE SEQUENCE [LARGE SCALE GENOMIC DNA]</scope>
    <source>
        <strain evidence="3 4">RB1R16</strain>
    </source>
</reference>
<dbReference type="GO" id="GO:0004077">
    <property type="term" value="F:biotin--[biotin carboxyl-carrier protein] ligase activity"/>
    <property type="evidence" value="ECO:0007669"/>
    <property type="project" value="InterPro"/>
</dbReference>
<dbReference type="EMBL" id="PPSL01000001">
    <property type="protein sequence ID" value="PQJ13098.1"/>
    <property type="molecule type" value="Genomic_DNA"/>
</dbReference>
<name>A0A2S7T2E3_9BACT</name>
<protein>
    <submittedName>
        <fullName evidence="3">Biotin--[acetyl-CoA-carboxylase] ligase</fullName>
    </submittedName>
</protein>
<dbReference type="Proteomes" id="UP000239872">
    <property type="component" value="Unassembled WGS sequence"/>
</dbReference>
<keyword evidence="1 3" id="KW-0436">Ligase</keyword>
<dbReference type="SUPFAM" id="SSF55681">
    <property type="entry name" value="Class II aaRS and biotin synthetases"/>
    <property type="match status" value="1"/>
</dbReference>